<dbReference type="Proteomes" id="UP001589710">
    <property type="component" value="Unassembled WGS sequence"/>
</dbReference>
<dbReference type="Pfam" id="PF07228">
    <property type="entry name" value="SpoIIE"/>
    <property type="match status" value="1"/>
</dbReference>
<evidence type="ECO:0000313" key="4">
    <source>
        <dbReference type="EMBL" id="MFB9575675.1"/>
    </source>
</evidence>
<organism evidence="4 5">
    <name type="scientific">Streptomyces yanii</name>
    <dbReference type="NCBI Taxonomy" id="78510"/>
    <lineage>
        <taxon>Bacteria</taxon>
        <taxon>Bacillati</taxon>
        <taxon>Actinomycetota</taxon>
        <taxon>Actinomycetes</taxon>
        <taxon>Kitasatosporales</taxon>
        <taxon>Streptomycetaceae</taxon>
        <taxon>Streptomyces</taxon>
    </lineage>
</organism>
<dbReference type="GO" id="GO:0004722">
    <property type="term" value="F:protein serine/threonine phosphatase activity"/>
    <property type="evidence" value="ECO:0007669"/>
    <property type="project" value="UniProtKB-EC"/>
</dbReference>
<feature type="domain" description="PPM-type phosphatase" evidence="3">
    <location>
        <begin position="143"/>
        <end position="366"/>
    </location>
</feature>
<feature type="transmembrane region" description="Helical" evidence="2">
    <location>
        <begin position="93"/>
        <end position="111"/>
    </location>
</feature>
<dbReference type="InterPro" id="IPR052016">
    <property type="entry name" value="Bact_Sigma-Reg"/>
</dbReference>
<evidence type="ECO:0000259" key="3">
    <source>
        <dbReference type="SMART" id="SM00331"/>
    </source>
</evidence>
<keyword evidence="2" id="KW-1133">Transmembrane helix</keyword>
<keyword evidence="2" id="KW-0812">Transmembrane</keyword>
<dbReference type="InterPro" id="IPR036457">
    <property type="entry name" value="PPM-type-like_dom_sf"/>
</dbReference>
<dbReference type="Gene3D" id="3.60.40.10">
    <property type="entry name" value="PPM-type phosphatase domain"/>
    <property type="match status" value="1"/>
</dbReference>
<dbReference type="RefSeq" id="WP_386144412.1">
    <property type="nucleotide sequence ID" value="NZ_BAAAXD010000027.1"/>
</dbReference>
<dbReference type="EMBL" id="JBHMCG010000115">
    <property type="protein sequence ID" value="MFB9575675.1"/>
    <property type="molecule type" value="Genomic_DNA"/>
</dbReference>
<name>A0ABV5RCS5_9ACTN</name>
<dbReference type="InterPro" id="IPR001932">
    <property type="entry name" value="PPM-type_phosphatase-like_dom"/>
</dbReference>
<evidence type="ECO:0000256" key="2">
    <source>
        <dbReference type="SAM" id="Phobius"/>
    </source>
</evidence>
<keyword evidence="1 4" id="KW-0378">Hydrolase</keyword>
<proteinExistence type="predicted"/>
<sequence>MRVRHRENRLTPSRRLSQGLLAVPIAIIATIALIDLNSPESIHLGPFLVTAPAITASFAGPGLTAVVGALAVAAQVVIAALHGGVGTPNHEAQIAAVVVISIFLVVFRHALDRHEQQLDRVRSVAVIAQQVLLHPLPHRIGPLSIASVYIAAEEEAQIGGDLYAAVPAPGGTRLVVGDVRGSGLPAVDDAAVVVGAFRGAAYENLSLPGAVAHIANASYWNMAQLAETDPQYDESFVTALVLDVNEDDHCVRLVNCGHPPPLLLRDGRVQTLEVREPALPLGLVIVSANDYEVETFGFRPGDLLLLYTDGVIEARDHSGIFYPLADRLATWKGTGPDALVEHLRTDLLRHAGGHLGDDAVLIAITKASGPVRGAAASR</sequence>
<accession>A0ABV5RCS5</accession>
<feature type="transmembrane region" description="Helical" evidence="2">
    <location>
        <begin position="58"/>
        <end position="81"/>
    </location>
</feature>
<protein>
    <submittedName>
        <fullName evidence="4">PP2C family protein-serine/threonine phosphatase</fullName>
        <ecNumber evidence="4">3.1.3.16</ecNumber>
    </submittedName>
</protein>
<dbReference type="PANTHER" id="PTHR43156:SF2">
    <property type="entry name" value="STAGE II SPORULATION PROTEIN E"/>
    <property type="match status" value="1"/>
</dbReference>
<evidence type="ECO:0000256" key="1">
    <source>
        <dbReference type="ARBA" id="ARBA00022801"/>
    </source>
</evidence>
<keyword evidence="5" id="KW-1185">Reference proteome</keyword>
<dbReference type="SUPFAM" id="SSF81606">
    <property type="entry name" value="PP2C-like"/>
    <property type="match status" value="1"/>
</dbReference>
<dbReference type="EC" id="3.1.3.16" evidence="4"/>
<evidence type="ECO:0000313" key="5">
    <source>
        <dbReference type="Proteomes" id="UP001589710"/>
    </source>
</evidence>
<keyword evidence="2" id="KW-0472">Membrane</keyword>
<gene>
    <name evidence="4" type="ORF">ACFFTL_26195</name>
</gene>
<comment type="caution">
    <text evidence="4">The sequence shown here is derived from an EMBL/GenBank/DDBJ whole genome shotgun (WGS) entry which is preliminary data.</text>
</comment>
<dbReference type="SMART" id="SM00331">
    <property type="entry name" value="PP2C_SIG"/>
    <property type="match status" value="1"/>
</dbReference>
<reference evidence="4 5" key="1">
    <citation type="submission" date="2024-09" db="EMBL/GenBank/DDBJ databases">
        <authorList>
            <person name="Sun Q."/>
            <person name="Mori K."/>
        </authorList>
    </citation>
    <scope>NUCLEOTIDE SEQUENCE [LARGE SCALE GENOMIC DNA]</scope>
    <source>
        <strain evidence="4 5">JCM 3331</strain>
    </source>
</reference>
<dbReference type="PANTHER" id="PTHR43156">
    <property type="entry name" value="STAGE II SPORULATION PROTEIN E-RELATED"/>
    <property type="match status" value="1"/>
</dbReference>
<feature type="transmembrane region" description="Helical" evidence="2">
    <location>
        <begin position="20"/>
        <end position="38"/>
    </location>
</feature>